<sequence>MKKIKFRHIIFSIIGISAIASIGATIPYALSVQTENFNSQLKIFSKDASSAKSLASTTQFDSAEFDKLVTQIKPKEKFARRLNAYDALNLHFDSVYNFDLNDAVDFSELSKKYPDLLFKLVLPESKSAIEIKQNVLKNLGINVSNATKSINYTTKFDLDFSKQEKSFQFSPENFSASISLSKLKFLEGKTATETAILFNKNFQKNFSETNNETKALYKTFSQFGGVSFSLNSDPLFVLPSNFEIRPEIQTEKLSFNSVNDGQNEIILNLVLLEKLTKKEHKFPLKFLDLPKANQEYRAKFLEIFKKNYEFNSVISKYLAKNNSNVAKLFASSSSLDGLDLGQFSSWFTEKQDGNTKFLEEIKQLIPDFEAKNVSFSVKKPEKTNENKNLINLILKVDGNFENQDQLPVGLKLGENNQYSYNFEFNFDATESLYSGYFRNAIETFDAKTAENLDNLNFNIKKNLPVTIFASTIDNTIKHLLNKPLDLKNIAKTAAPLFDLLNFSADKKKIISVTKSQVSTTLFQDSERTEESTSQESPTPSETTPKTDVSKEEDAGNYLKSIFENLSKSNFPENTKAYLSTSFDKDYKLGIQLKTDGIPREKLEIKINNVVKDNKVYNILSSTAKTHLFLDWRANVETESKKENGDKTEKDYVVSLASSTDPNLKFVPGSRKTNVWGDKKTEIKPYLDEKEGGIYLTDSGLELEKQDSKSASSLKLQKGRSFVYIFKPTKPIIPFTTKFYLFKAGEGNSKGNFSVLIKQYFNIFTLIPQSETLELSNFKPWMIGYQFEKKQPEGFGGHLDPTSNDGLQKTYNGKGEIKFEFKNNELDIKLSPISPNNKLDKNKDFLNIPKSTIMLVGSFEEGENKKGKLKFKFYTTEHENGEKPIFEWDQDVENAEGWDLSKNLVIGTNRQITENPGGPPPSGGITFKTFALFDKPENNDKFNEIIDTFKKEYLNSKSQ</sequence>
<gene>
    <name evidence="3" type="ORF">CSW10_00355</name>
</gene>
<keyword evidence="2" id="KW-0472">Membrane</keyword>
<dbReference type="NCBIfam" id="NF038058">
    <property type="entry name" value="adhes_P110_Nter"/>
    <property type="match status" value="1"/>
</dbReference>
<organism evidence="3 4">
    <name type="scientific">Mesomycoplasma dispar</name>
    <dbReference type="NCBI Taxonomy" id="86660"/>
    <lineage>
        <taxon>Bacteria</taxon>
        <taxon>Bacillati</taxon>
        <taxon>Mycoplasmatota</taxon>
        <taxon>Mycoplasmoidales</taxon>
        <taxon>Metamycoplasmataceae</taxon>
        <taxon>Mesomycoplasma</taxon>
    </lineage>
</organism>
<reference evidence="3" key="1">
    <citation type="submission" date="2017-10" db="EMBL/GenBank/DDBJ databases">
        <title>Genome-wide analysis of the first isolated strain mycoplasma dispar GS01.</title>
        <authorList>
            <person name="Hao H."/>
            <person name="Chen S."/>
            <person name="Zhao P."/>
            <person name="Chu Y."/>
            <person name="Liu Y."/>
        </authorList>
    </citation>
    <scope>NUCLEOTIDE SEQUENCE [LARGE SCALE GENOMIC DNA]</scope>
    <source>
        <strain evidence="3">GS01</strain>
    </source>
</reference>
<proteinExistence type="predicted"/>
<protein>
    <recommendedName>
        <fullName evidence="5">P102/LppT family protein</fullName>
    </recommendedName>
</protein>
<evidence type="ECO:0000313" key="4">
    <source>
        <dbReference type="Proteomes" id="UP000224629"/>
    </source>
</evidence>
<keyword evidence="4" id="KW-1185">Reference proteome</keyword>
<keyword evidence="2" id="KW-0812">Transmembrane</keyword>
<evidence type="ECO:0000256" key="2">
    <source>
        <dbReference type="SAM" id="Phobius"/>
    </source>
</evidence>
<dbReference type="EMBL" id="CP024161">
    <property type="protein sequence ID" value="ATP59423.1"/>
    <property type="molecule type" value="Genomic_DNA"/>
</dbReference>
<evidence type="ECO:0008006" key="5">
    <source>
        <dbReference type="Google" id="ProtNLM"/>
    </source>
</evidence>
<dbReference type="Proteomes" id="UP000224629">
    <property type="component" value="Chromosome"/>
</dbReference>
<feature type="compositionally biased region" description="Low complexity" evidence="1">
    <location>
        <begin position="531"/>
        <end position="543"/>
    </location>
</feature>
<evidence type="ECO:0000256" key="1">
    <source>
        <dbReference type="SAM" id="MobiDB-lite"/>
    </source>
</evidence>
<dbReference type="RefSeq" id="WP_099451746.1">
    <property type="nucleotide sequence ID" value="NZ_CP024161.1"/>
</dbReference>
<evidence type="ECO:0000313" key="3">
    <source>
        <dbReference type="EMBL" id="ATP59423.1"/>
    </source>
</evidence>
<keyword evidence="2" id="KW-1133">Transmembrane helix</keyword>
<name>A0ABN5DVK1_9BACT</name>
<accession>A0ABN5DVK1</accession>
<feature type="transmembrane region" description="Helical" evidence="2">
    <location>
        <begin position="9"/>
        <end position="30"/>
    </location>
</feature>
<feature type="region of interest" description="Disordered" evidence="1">
    <location>
        <begin position="521"/>
        <end position="551"/>
    </location>
</feature>